<evidence type="ECO:0000313" key="3">
    <source>
        <dbReference type="Proteomes" id="UP000715441"/>
    </source>
</evidence>
<reference evidence="2 3" key="1">
    <citation type="submission" date="2020-04" db="EMBL/GenBank/DDBJ databases">
        <title>Novel species.</title>
        <authorList>
            <person name="Teo W.F.A."/>
            <person name="Lipun K."/>
            <person name="Srisuk N."/>
            <person name="Duangmal K."/>
        </authorList>
    </citation>
    <scope>NUCLEOTIDE SEQUENCE [LARGE SCALE GENOMIC DNA]</scope>
    <source>
        <strain evidence="2 3">K13G38</strain>
    </source>
</reference>
<dbReference type="RefSeq" id="WP_168518256.1">
    <property type="nucleotide sequence ID" value="NZ_JAAXLS010000014.1"/>
</dbReference>
<keyword evidence="3" id="KW-1185">Reference proteome</keyword>
<comment type="caution">
    <text evidence="2">The sequence shown here is derived from an EMBL/GenBank/DDBJ whole genome shotgun (WGS) entry which is preliminary data.</text>
</comment>
<feature type="region of interest" description="Disordered" evidence="1">
    <location>
        <begin position="43"/>
        <end position="66"/>
    </location>
</feature>
<dbReference type="Proteomes" id="UP000715441">
    <property type="component" value="Unassembled WGS sequence"/>
</dbReference>
<evidence type="ECO:0000256" key="1">
    <source>
        <dbReference type="SAM" id="MobiDB-lite"/>
    </source>
</evidence>
<dbReference type="EMBL" id="JAAXLS010000014">
    <property type="protein sequence ID" value="NKQ55381.1"/>
    <property type="molecule type" value="Genomic_DNA"/>
</dbReference>
<name>A0ABX1JAE1_9PSEU</name>
<evidence type="ECO:0000313" key="2">
    <source>
        <dbReference type="EMBL" id="NKQ55381.1"/>
    </source>
</evidence>
<sequence length="66" mass="7333">MARQGNFYEDDEPLHKLEAAFERGRKTVSTAVVGELKQGWNTTISLPEGEPSDWSRLGDTQAAIAR</sequence>
<gene>
    <name evidence="2" type="ORF">HFP15_21065</name>
</gene>
<protein>
    <submittedName>
        <fullName evidence="2">Uncharacterized protein</fullName>
    </submittedName>
</protein>
<proteinExistence type="predicted"/>
<organism evidence="2 3">
    <name type="scientific">Amycolatopsis acididurans</name>
    <dbReference type="NCBI Taxonomy" id="2724524"/>
    <lineage>
        <taxon>Bacteria</taxon>
        <taxon>Bacillati</taxon>
        <taxon>Actinomycetota</taxon>
        <taxon>Actinomycetes</taxon>
        <taxon>Pseudonocardiales</taxon>
        <taxon>Pseudonocardiaceae</taxon>
        <taxon>Amycolatopsis</taxon>
    </lineage>
</organism>
<accession>A0ABX1JAE1</accession>